<dbReference type="AlphaFoldDB" id="A0A5C6FAE7"/>
<reference evidence="3 4" key="1">
    <citation type="submission" date="2019-02" db="EMBL/GenBank/DDBJ databases">
        <title>Deep-cultivation of Planctomycetes and their phenomic and genomic characterization uncovers novel biology.</title>
        <authorList>
            <person name="Wiegand S."/>
            <person name="Jogler M."/>
            <person name="Boedeker C."/>
            <person name="Pinto D."/>
            <person name="Vollmers J."/>
            <person name="Rivas-Marin E."/>
            <person name="Kohn T."/>
            <person name="Peeters S.H."/>
            <person name="Heuer A."/>
            <person name="Rast P."/>
            <person name="Oberbeckmann S."/>
            <person name="Bunk B."/>
            <person name="Jeske O."/>
            <person name="Meyerdierks A."/>
            <person name="Storesund J.E."/>
            <person name="Kallscheuer N."/>
            <person name="Luecker S."/>
            <person name="Lage O.M."/>
            <person name="Pohl T."/>
            <person name="Merkel B.J."/>
            <person name="Hornburger P."/>
            <person name="Mueller R.-W."/>
            <person name="Bruemmer F."/>
            <person name="Labrenz M."/>
            <person name="Spormann A.M."/>
            <person name="Op Den Camp H."/>
            <person name="Overmann J."/>
            <person name="Amann R."/>
            <person name="Jetten M.S.M."/>
            <person name="Mascher T."/>
            <person name="Medema M.H."/>
            <person name="Devos D.P."/>
            <person name="Kaster A.-K."/>
            <person name="Ovreas L."/>
            <person name="Rohde M."/>
            <person name="Galperin M.Y."/>
            <person name="Jogler C."/>
        </authorList>
    </citation>
    <scope>NUCLEOTIDE SEQUENCE [LARGE SCALE GENOMIC DNA]</scope>
    <source>
        <strain evidence="3 4">Poly59</strain>
    </source>
</reference>
<feature type="region of interest" description="Disordered" evidence="1">
    <location>
        <begin position="1"/>
        <end position="28"/>
    </location>
</feature>
<dbReference type="EMBL" id="SJPX01000001">
    <property type="protein sequence ID" value="TWU57176.1"/>
    <property type="molecule type" value="Genomic_DNA"/>
</dbReference>
<evidence type="ECO:0000313" key="3">
    <source>
        <dbReference type="EMBL" id="TWU57176.1"/>
    </source>
</evidence>
<gene>
    <name evidence="3" type="ORF">Poly59_00820</name>
</gene>
<feature type="region of interest" description="Disordered" evidence="1">
    <location>
        <begin position="176"/>
        <end position="196"/>
    </location>
</feature>
<dbReference type="RefSeq" id="WP_146532114.1">
    <property type="nucleotide sequence ID" value="NZ_SJPX01000001.1"/>
</dbReference>
<accession>A0A5C6FAE7</accession>
<comment type="caution">
    <text evidence="3">The sequence shown here is derived from an EMBL/GenBank/DDBJ whole genome shotgun (WGS) entry which is preliminary data.</text>
</comment>
<keyword evidence="2" id="KW-1133">Transmembrane helix</keyword>
<keyword evidence="4" id="KW-1185">Reference proteome</keyword>
<protein>
    <submittedName>
        <fullName evidence="3">Uncharacterized protein</fullName>
    </submittedName>
</protein>
<dbReference type="OrthoDB" id="257484at2"/>
<evidence type="ECO:0000256" key="2">
    <source>
        <dbReference type="SAM" id="Phobius"/>
    </source>
</evidence>
<keyword evidence="2" id="KW-0812">Transmembrane</keyword>
<sequence>MTSDSTTDSKPENTPSASNSSETLSPMGQVPQMHAETGYDESELMAPLRFSGYVCLILGLISPVALLGLPALVVPALAIFMGLIALRPSSGPVPAGRMPAQIGIILAIGFGICGFGIVSMKKNTLGTQAKYYSREYISLVANGHKELPIELSKSFNNRFSESMPLKEFYENQEKEYAERQADGQGGGGGEGSPMEEFQNNAAHTEIIRQGPDAEWKLATPIEIYHQFGIDRAIVNWKAPGSEQVVQFMMQYLIDGEDVGQWHVDIIQIKRERLVAESIL</sequence>
<dbReference type="Proteomes" id="UP000317977">
    <property type="component" value="Unassembled WGS sequence"/>
</dbReference>
<feature type="compositionally biased region" description="Polar residues" evidence="1">
    <location>
        <begin position="1"/>
        <end position="26"/>
    </location>
</feature>
<keyword evidence="2" id="KW-0472">Membrane</keyword>
<feature type="transmembrane region" description="Helical" evidence="2">
    <location>
        <begin position="98"/>
        <end position="118"/>
    </location>
</feature>
<proteinExistence type="predicted"/>
<organism evidence="3 4">
    <name type="scientific">Rubripirellula reticaptiva</name>
    <dbReference type="NCBI Taxonomy" id="2528013"/>
    <lineage>
        <taxon>Bacteria</taxon>
        <taxon>Pseudomonadati</taxon>
        <taxon>Planctomycetota</taxon>
        <taxon>Planctomycetia</taxon>
        <taxon>Pirellulales</taxon>
        <taxon>Pirellulaceae</taxon>
        <taxon>Rubripirellula</taxon>
    </lineage>
</organism>
<feature type="transmembrane region" description="Helical" evidence="2">
    <location>
        <begin position="53"/>
        <end position="86"/>
    </location>
</feature>
<name>A0A5C6FAE7_9BACT</name>
<evidence type="ECO:0000313" key="4">
    <source>
        <dbReference type="Proteomes" id="UP000317977"/>
    </source>
</evidence>
<evidence type="ECO:0000256" key="1">
    <source>
        <dbReference type="SAM" id="MobiDB-lite"/>
    </source>
</evidence>